<dbReference type="Gene3D" id="3.40.630.30">
    <property type="match status" value="1"/>
</dbReference>
<gene>
    <name evidence="2" type="ORF">CQW44_11940</name>
</gene>
<evidence type="ECO:0000259" key="1">
    <source>
        <dbReference type="PROSITE" id="PS51186"/>
    </source>
</evidence>
<dbReference type="PROSITE" id="PS51186">
    <property type="entry name" value="GNAT"/>
    <property type="match status" value="1"/>
</dbReference>
<comment type="caution">
    <text evidence="2">The sequence shown here is derived from an EMBL/GenBank/DDBJ whole genome shotgun (WGS) entry which is preliminary data.</text>
</comment>
<keyword evidence="2" id="KW-0808">Transferase</keyword>
<evidence type="ECO:0000313" key="2">
    <source>
        <dbReference type="EMBL" id="RRQ86568.1"/>
    </source>
</evidence>
<dbReference type="InterPro" id="IPR051908">
    <property type="entry name" value="Ribosomal_N-acetyltransferase"/>
</dbReference>
<dbReference type="GO" id="GO:1990189">
    <property type="term" value="F:protein N-terminal-serine acetyltransferase activity"/>
    <property type="evidence" value="ECO:0007669"/>
    <property type="project" value="TreeGrafter"/>
</dbReference>
<dbReference type="InterPro" id="IPR016181">
    <property type="entry name" value="Acyl_CoA_acyltransferase"/>
</dbReference>
<accession>A0A3R8QCR0</accession>
<dbReference type="GO" id="GO:0008999">
    <property type="term" value="F:protein-N-terminal-alanine acetyltransferase activity"/>
    <property type="evidence" value="ECO:0007669"/>
    <property type="project" value="TreeGrafter"/>
</dbReference>
<reference evidence="2 3" key="1">
    <citation type="submission" date="2017-10" db="EMBL/GenBank/DDBJ databases">
        <title>Draft genome of actinobacteria isolated from guarana (Paullinia cupana (Mart.) Ducke.</title>
        <authorList>
            <person name="Siqueira K.A."/>
            <person name="Liotti R.G."/>
            <person name="Mendes T.A."/>
            <person name="Soares M.A."/>
        </authorList>
    </citation>
    <scope>NUCLEOTIDE SEQUENCE [LARGE SCALE GENOMIC DNA]</scope>
    <source>
        <strain evidence="2 3">199</strain>
    </source>
</reference>
<proteinExistence type="predicted"/>
<sequence length="188" mass="21246">MSDIWTGEKVRLRGVEPGDWEGFRDLARNPVDARTSDLLEPPRSDEGFRVWTAERAGRPPGGEAFRLVIEALADRAFAGTVTVGETDNRAGRFKTGIAVTRDHRRKGYAAEATELLLTYMFAEQRHHKCEVEIHAFNDASLALYRKLGFSEEGRLRQHDFLAGDFHDVVLLGLTAHEHWTAHPRPSLR</sequence>
<dbReference type="EMBL" id="PDES01000005">
    <property type="protein sequence ID" value="RRQ86568.1"/>
    <property type="molecule type" value="Genomic_DNA"/>
</dbReference>
<dbReference type="PANTHER" id="PTHR43441">
    <property type="entry name" value="RIBOSOMAL-PROTEIN-SERINE ACETYLTRANSFERASE"/>
    <property type="match status" value="1"/>
</dbReference>
<organism evidence="2 3">
    <name type="scientific">Streptomyces griseofuscus</name>
    <dbReference type="NCBI Taxonomy" id="146922"/>
    <lineage>
        <taxon>Bacteria</taxon>
        <taxon>Bacillati</taxon>
        <taxon>Actinomycetota</taxon>
        <taxon>Actinomycetes</taxon>
        <taxon>Kitasatosporales</taxon>
        <taxon>Streptomycetaceae</taxon>
        <taxon>Streptomyces</taxon>
    </lineage>
</organism>
<protein>
    <submittedName>
        <fullName evidence="2">RimJ/RimL family protein N-acetyltransferase</fullName>
    </submittedName>
</protein>
<dbReference type="SUPFAM" id="SSF55729">
    <property type="entry name" value="Acyl-CoA N-acyltransferases (Nat)"/>
    <property type="match status" value="1"/>
</dbReference>
<dbReference type="InterPro" id="IPR000182">
    <property type="entry name" value="GNAT_dom"/>
</dbReference>
<name>A0A3R8QCR0_9ACTN</name>
<dbReference type="GO" id="GO:0005737">
    <property type="term" value="C:cytoplasm"/>
    <property type="evidence" value="ECO:0007669"/>
    <property type="project" value="TreeGrafter"/>
</dbReference>
<feature type="domain" description="N-acetyltransferase" evidence="1">
    <location>
        <begin position="10"/>
        <end position="176"/>
    </location>
</feature>
<dbReference type="Proteomes" id="UP000276379">
    <property type="component" value="Unassembled WGS sequence"/>
</dbReference>
<evidence type="ECO:0000313" key="3">
    <source>
        <dbReference type="Proteomes" id="UP000276379"/>
    </source>
</evidence>
<dbReference type="Pfam" id="PF13302">
    <property type="entry name" value="Acetyltransf_3"/>
    <property type="match status" value="1"/>
</dbReference>
<keyword evidence="3" id="KW-1185">Reference proteome</keyword>
<dbReference type="PANTHER" id="PTHR43441:SF11">
    <property type="entry name" value="RIBOSOMAL-PROTEIN-SERINE ACETYLTRANSFERASE"/>
    <property type="match status" value="1"/>
</dbReference>
<dbReference type="RefSeq" id="WP_125213300.1">
    <property type="nucleotide sequence ID" value="NZ_PDES01000005.1"/>
</dbReference>
<dbReference type="AlphaFoldDB" id="A0A3R8QCR0"/>